<keyword evidence="6 13" id="KW-0812">Transmembrane</keyword>
<evidence type="ECO:0000256" key="8">
    <source>
        <dbReference type="ARBA" id="ARBA00022801"/>
    </source>
</evidence>
<evidence type="ECO:0008006" key="16">
    <source>
        <dbReference type="Google" id="ProtNLM"/>
    </source>
</evidence>
<feature type="transmembrane region" description="Helical" evidence="13">
    <location>
        <begin position="129"/>
        <end position="152"/>
    </location>
</feature>
<dbReference type="AlphaFoldDB" id="A0A0P6XIR7"/>
<keyword evidence="5" id="KW-0645">Protease</keyword>
<keyword evidence="12 13" id="KW-0472">Membrane</keyword>
<keyword evidence="10 13" id="KW-1133">Transmembrane helix</keyword>
<name>A0A0P6XIR7_9CHLR</name>
<keyword evidence="9" id="KW-0862">Zinc</keyword>
<keyword evidence="7" id="KW-0479">Metal-binding</keyword>
<dbReference type="PANTHER" id="PTHR35864:SF1">
    <property type="entry name" value="ZINC METALLOPROTEASE YWHC-RELATED"/>
    <property type="match status" value="1"/>
</dbReference>
<evidence type="ECO:0000256" key="5">
    <source>
        <dbReference type="ARBA" id="ARBA00022670"/>
    </source>
</evidence>
<dbReference type="GO" id="GO:0005886">
    <property type="term" value="C:plasma membrane"/>
    <property type="evidence" value="ECO:0007669"/>
    <property type="project" value="UniProtKB-SubCell"/>
</dbReference>
<evidence type="ECO:0000313" key="15">
    <source>
        <dbReference type="Proteomes" id="UP000050514"/>
    </source>
</evidence>
<protein>
    <recommendedName>
        <fullName evidence="16">Site-2 protease family protein</fullName>
    </recommendedName>
</protein>
<comment type="caution">
    <text evidence="14">The sequence shown here is derived from an EMBL/GenBank/DDBJ whole genome shotgun (WGS) entry which is preliminary data.</text>
</comment>
<dbReference type="InterPro" id="IPR044537">
    <property type="entry name" value="Rip2-like"/>
</dbReference>
<dbReference type="Proteomes" id="UP000050514">
    <property type="component" value="Unassembled WGS sequence"/>
</dbReference>
<dbReference type="OrthoDB" id="9800627at2"/>
<dbReference type="GO" id="GO:0046872">
    <property type="term" value="F:metal ion binding"/>
    <property type="evidence" value="ECO:0007669"/>
    <property type="project" value="UniProtKB-KW"/>
</dbReference>
<reference evidence="14 15" key="1">
    <citation type="submission" date="2015-07" db="EMBL/GenBank/DDBJ databases">
        <title>Draft genome of Bellilinea caldifistulae DSM 17877.</title>
        <authorList>
            <person name="Hemp J."/>
            <person name="Ward L.M."/>
            <person name="Pace L.A."/>
            <person name="Fischer W.W."/>
        </authorList>
    </citation>
    <scope>NUCLEOTIDE SEQUENCE [LARGE SCALE GENOMIC DNA]</scope>
    <source>
        <strain evidence="14 15">GOMI-1</strain>
    </source>
</reference>
<dbReference type="GO" id="GO:0008237">
    <property type="term" value="F:metallopeptidase activity"/>
    <property type="evidence" value="ECO:0007669"/>
    <property type="project" value="UniProtKB-KW"/>
</dbReference>
<feature type="transmembrane region" description="Helical" evidence="13">
    <location>
        <begin position="197"/>
        <end position="214"/>
    </location>
</feature>
<comment type="cofactor">
    <cofactor evidence="1">
        <name>Zn(2+)</name>
        <dbReference type="ChEBI" id="CHEBI:29105"/>
    </cofactor>
</comment>
<evidence type="ECO:0000256" key="3">
    <source>
        <dbReference type="ARBA" id="ARBA00007931"/>
    </source>
</evidence>
<feature type="transmembrane region" description="Helical" evidence="13">
    <location>
        <begin position="50"/>
        <end position="69"/>
    </location>
</feature>
<evidence type="ECO:0000256" key="7">
    <source>
        <dbReference type="ARBA" id="ARBA00022723"/>
    </source>
</evidence>
<dbReference type="PATRIC" id="fig|360411.5.peg.3025"/>
<accession>A0A0P6XIR7</accession>
<keyword evidence="4" id="KW-1003">Cell membrane</keyword>
<sequence>MLNLDPQTLISRIFILIIAFSVHEFAHAWTATRFGDETPRQYGRLTLNPLSHLDPFGSLMLLIAGFGWAKPVPVNPYALNRRSPAALMWVSLAGPFSNFLLAALAAIPLRLGLVTFSSGSPLPGFFPTPYQFLLEFIFINLILMLFNLIPLAPLDGDKIVEYFAPPSLARAMSVIRPYGSLILIGLLIIPSRLGFDVFSLIMNPALPNLLYLLLGGN</sequence>
<evidence type="ECO:0000256" key="10">
    <source>
        <dbReference type="ARBA" id="ARBA00022989"/>
    </source>
</evidence>
<dbReference type="EMBL" id="LGHJ01000014">
    <property type="protein sequence ID" value="KPL75453.1"/>
    <property type="molecule type" value="Genomic_DNA"/>
</dbReference>
<evidence type="ECO:0000313" key="14">
    <source>
        <dbReference type="EMBL" id="KPL75453.1"/>
    </source>
</evidence>
<dbReference type="GO" id="GO:0006508">
    <property type="term" value="P:proteolysis"/>
    <property type="evidence" value="ECO:0007669"/>
    <property type="project" value="UniProtKB-KW"/>
</dbReference>
<gene>
    <name evidence="14" type="ORF">AC812_09300</name>
</gene>
<dbReference type="PANTHER" id="PTHR35864">
    <property type="entry name" value="ZINC METALLOPROTEASE MJ0611-RELATED"/>
    <property type="match status" value="1"/>
</dbReference>
<organism evidence="14 15">
    <name type="scientific">Bellilinea caldifistulae</name>
    <dbReference type="NCBI Taxonomy" id="360411"/>
    <lineage>
        <taxon>Bacteria</taxon>
        <taxon>Bacillati</taxon>
        <taxon>Chloroflexota</taxon>
        <taxon>Anaerolineae</taxon>
        <taxon>Anaerolineales</taxon>
        <taxon>Anaerolineaceae</taxon>
        <taxon>Bellilinea</taxon>
    </lineage>
</organism>
<evidence type="ECO:0000256" key="9">
    <source>
        <dbReference type="ARBA" id="ARBA00022833"/>
    </source>
</evidence>
<dbReference type="STRING" id="360411.AC812_09300"/>
<dbReference type="InterPro" id="IPR052348">
    <property type="entry name" value="Metallopeptidase_M50B"/>
</dbReference>
<feature type="transmembrane region" description="Helical" evidence="13">
    <location>
        <begin position="12"/>
        <end position="30"/>
    </location>
</feature>
<evidence type="ECO:0000256" key="4">
    <source>
        <dbReference type="ARBA" id="ARBA00022475"/>
    </source>
</evidence>
<feature type="transmembrane region" description="Helical" evidence="13">
    <location>
        <begin position="173"/>
        <end position="191"/>
    </location>
</feature>
<keyword evidence="15" id="KW-1185">Reference proteome</keyword>
<evidence type="ECO:0000256" key="2">
    <source>
        <dbReference type="ARBA" id="ARBA00004651"/>
    </source>
</evidence>
<keyword evidence="11" id="KW-0482">Metalloprotease</keyword>
<dbReference type="RefSeq" id="WP_061914170.1">
    <property type="nucleotide sequence ID" value="NZ_DF967971.1"/>
</dbReference>
<dbReference type="CDD" id="cd06158">
    <property type="entry name" value="S2P-M50_like_1"/>
    <property type="match status" value="1"/>
</dbReference>
<comment type="subcellular location">
    <subcellularLocation>
        <location evidence="2">Cell membrane</location>
        <topology evidence="2">Multi-pass membrane protein</topology>
    </subcellularLocation>
</comment>
<evidence type="ECO:0000256" key="6">
    <source>
        <dbReference type="ARBA" id="ARBA00022692"/>
    </source>
</evidence>
<evidence type="ECO:0000256" key="13">
    <source>
        <dbReference type="SAM" id="Phobius"/>
    </source>
</evidence>
<feature type="transmembrane region" description="Helical" evidence="13">
    <location>
        <begin position="89"/>
        <end position="109"/>
    </location>
</feature>
<evidence type="ECO:0000256" key="12">
    <source>
        <dbReference type="ARBA" id="ARBA00023136"/>
    </source>
</evidence>
<evidence type="ECO:0000256" key="1">
    <source>
        <dbReference type="ARBA" id="ARBA00001947"/>
    </source>
</evidence>
<evidence type="ECO:0000256" key="11">
    <source>
        <dbReference type="ARBA" id="ARBA00023049"/>
    </source>
</evidence>
<keyword evidence="8" id="KW-0378">Hydrolase</keyword>
<proteinExistence type="inferred from homology"/>
<comment type="similarity">
    <text evidence="3">Belongs to the peptidase M50B family.</text>
</comment>